<reference evidence="6" key="1">
    <citation type="submission" date="2022-11" db="UniProtKB">
        <authorList>
            <consortium name="WormBaseParasite"/>
        </authorList>
    </citation>
    <scope>IDENTIFICATION</scope>
</reference>
<evidence type="ECO:0000256" key="3">
    <source>
        <dbReference type="SAM" id="Phobius"/>
    </source>
</evidence>
<proteinExistence type="predicted"/>
<keyword evidence="5" id="KW-1185">Reference proteome</keyword>
<organism evidence="5 6">
    <name type="scientific">Meloidogyne floridensis</name>
    <dbReference type="NCBI Taxonomy" id="298350"/>
    <lineage>
        <taxon>Eukaryota</taxon>
        <taxon>Metazoa</taxon>
        <taxon>Ecdysozoa</taxon>
        <taxon>Nematoda</taxon>
        <taxon>Chromadorea</taxon>
        <taxon>Rhabditida</taxon>
        <taxon>Tylenchina</taxon>
        <taxon>Tylenchomorpha</taxon>
        <taxon>Tylenchoidea</taxon>
        <taxon>Meloidogynidae</taxon>
        <taxon>Meloidogyninae</taxon>
        <taxon>Meloidogyne</taxon>
    </lineage>
</organism>
<feature type="compositionally biased region" description="Low complexity" evidence="2">
    <location>
        <begin position="133"/>
        <end position="154"/>
    </location>
</feature>
<keyword evidence="3" id="KW-0812">Transmembrane</keyword>
<dbReference type="InterPro" id="IPR008160">
    <property type="entry name" value="Collagen"/>
</dbReference>
<dbReference type="InterPro" id="IPR002486">
    <property type="entry name" value="Col_cuticle_N"/>
</dbReference>
<sequence length="192" mass="20387">MDSQLQKQPIVFDNDGGETEEHRQLRRVAFFSIVISTAAVIASIVTLPMLYSYVASFQSHLVQETDFCKIRSRDMWTEMAVLNQPAPPTGNRGKRQAGGYGVDGQDAQDGRDGQVLRSAIPREPCIICPAGPPGSQGAPGQKGPRGPKGQPGEQGKNGDKGTPGFQGPLGLQGPATGFETYTSPLFKNGSSA</sequence>
<dbReference type="PANTHER" id="PTHR24637">
    <property type="entry name" value="COLLAGEN"/>
    <property type="match status" value="1"/>
</dbReference>
<dbReference type="Proteomes" id="UP000887560">
    <property type="component" value="Unplaced"/>
</dbReference>
<dbReference type="SMART" id="SM01088">
    <property type="entry name" value="Col_cuticle_N"/>
    <property type="match status" value="1"/>
</dbReference>
<dbReference type="GO" id="GO:0042302">
    <property type="term" value="F:structural constituent of cuticle"/>
    <property type="evidence" value="ECO:0007669"/>
    <property type="project" value="InterPro"/>
</dbReference>
<accession>A0A915P0T6</accession>
<feature type="domain" description="Nematode cuticle collagen N-terminal" evidence="4">
    <location>
        <begin position="27"/>
        <end position="79"/>
    </location>
</feature>
<dbReference type="WBParaSite" id="scf7180000423134.g10288">
    <property type="protein sequence ID" value="scf7180000423134.g10288"/>
    <property type="gene ID" value="scf7180000423134.g10288"/>
</dbReference>
<feature type="region of interest" description="Disordered" evidence="2">
    <location>
        <begin position="83"/>
        <end position="110"/>
    </location>
</feature>
<evidence type="ECO:0000313" key="6">
    <source>
        <dbReference type="WBParaSite" id="scf7180000423134.g10288"/>
    </source>
</evidence>
<feature type="compositionally biased region" description="Polar residues" evidence="2">
    <location>
        <begin position="179"/>
        <end position="192"/>
    </location>
</feature>
<feature type="compositionally biased region" description="Low complexity" evidence="2">
    <location>
        <begin position="162"/>
        <end position="174"/>
    </location>
</feature>
<dbReference type="Pfam" id="PF01391">
    <property type="entry name" value="Collagen"/>
    <property type="match status" value="1"/>
</dbReference>
<protein>
    <submittedName>
        <fullName evidence="6">Nematode cuticle collagen N-terminal domain-containing protein</fullName>
    </submittedName>
</protein>
<keyword evidence="1" id="KW-0677">Repeat</keyword>
<evidence type="ECO:0000256" key="1">
    <source>
        <dbReference type="ARBA" id="ARBA00022737"/>
    </source>
</evidence>
<evidence type="ECO:0000256" key="2">
    <source>
        <dbReference type="SAM" id="MobiDB-lite"/>
    </source>
</evidence>
<evidence type="ECO:0000259" key="4">
    <source>
        <dbReference type="SMART" id="SM01088"/>
    </source>
</evidence>
<dbReference type="PANTHER" id="PTHR24637:SF428">
    <property type="entry name" value="SCAVENGER RECEPTOR CLASS A MEMBER 3"/>
    <property type="match status" value="1"/>
</dbReference>
<dbReference type="Pfam" id="PF01484">
    <property type="entry name" value="Col_cuticle_N"/>
    <property type="match status" value="1"/>
</dbReference>
<name>A0A915P0T6_9BILA</name>
<evidence type="ECO:0000313" key="5">
    <source>
        <dbReference type="Proteomes" id="UP000887560"/>
    </source>
</evidence>
<keyword evidence="3" id="KW-1133">Transmembrane helix</keyword>
<feature type="transmembrane region" description="Helical" evidence="3">
    <location>
        <begin position="28"/>
        <end position="51"/>
    </location>
</feature>
<dbReference type="AlphaFoldDB" id="A0A915P0T6"/>
<keyword evidence="3" id="KW-0472">Membrane</keyword>
<feature type="region of interest" description="Disordered" evidence="2">
    <location>
        <begin position="126"/>
        <end position="192"/>
    </location>
</feature>